<evidence type="ECO:0000313" key="3">
    <source>
        <dbReference type="EMBL" id="RFZ75614.1"/>
    </source>
</evidence>
<dbReference type="Proteomes" id="UP000260680">
    <property type="component" value="Unassembled WGS sequence"/>
</dbReference>
<dbReference type="InterPro" id="IPR016130">
    <property type="entry name" value="Tyr_Pase_AS"/>
</dbReference>
<proteinExistence type="inferred from homology"/>
<evidence type="ECO:0000259" key="2">
    <source>
        <dbReference type="PROSITE" id="PS50056"/>
    </source>
</evidence>
<dbReference type="AlphaFoldDB" id="A0A3E2N3R6"/>
<dbReference type="Gene3D" id="3.90.190.10">
    <property type="entry name" value="Protein tyrosine phosphatase superfamily"/>
    <property type="match status" value="1"/>
</dbReference>
<reference evidence="3 4" key="1">
    <citation type="submission" date="2018-07" db="EMBL/GenBank/DDBJ databases">
        <title>New species, Clostridium PI-S10-A1B.</title>
        <authorList>
            <person name="Krishna G."/>
            <person name="Summeta K."/>
            <person name="Shikha S."/>
            <person name="Prabhu P.B."/>
            <person name="Suresh K."/>
        </authorList>
    </citation>
    <scope>NUCLEOTIDE SEQUENCE [LARGE SCALE GENOMIC DNA]</scope>
    <source>
        <strain evidence="3 4">PI-S10-A1B</strain>
    </source>
</reference>
<dbReference type="PANTHER" id="PTHR31126">
    <property type="entry name" value="TYROSINE-PROTEIN PHOSPHATASE"/>
    <property type="match status" value="1"/>
</dbReference>
<sequence>MNNIHNRNQILFTDNIANFRDLGGCPVQGGKQVKPGHFYRSSVLSKLQQEELDLLSDLNIQMIVDFRSPSEVRSEPDVVPPRCQYYNFSAIDFGTESDSAEVNSDMKSIMMAVIEKKIQLDNTESLTAQYEAMAADSSAFRQMFQLIKANPKAPLLFHCAAGKDRTGVAAALILLCLGSTEETIIEDYLLSNMYRAAENERIIKELSEATQDKALLNAFLVLLGVDAAYLHAFFSKVQELYGNWDSYFEQAISLSPVERAQMKERYLI</sequence>
<gene>
    <name evidence="3" type="ORF">DS742_28080</name>
</gene>
<comment type="similarity">
    <text evidence="1">Belongs to the protein-tyrosine phosphatase family.</text>
</comment>
<dbReference type="SUPFAM" id="SSF52799">
    <property type="entry name" value="(Phosphotyrosine protein) phosphatases II"/>
    <property type="match status" value="1"/>
</dbReference>
<dbReference type="InterPro" id="IPR026893">
    <property type="entry name" value="Tyr/Ser_Pase_IphP-type"/>
</dbReference>
<dbReference type="PANTHER" id="PTHR31126:SF1">
    <property type="entry name" value="TYROSINE SPECIFIC PROTEIN PHOSPHATASES DOMAIN-CONTAINING PROTEIN"/>
    <property type="match status" value="1"/>
</dbReference>
<dbReference type="Pfam" id="PF13350">
    <property type="entry name" value="Y_phosphatase3"/>
    <property type="match status" value="1"/>
</dbReference>
<evidence type="ECO:0000313" key="4">
    <source>
        <dbReference type="Proteomes" id="UP000260680"/>
    </source>
</evidence>
<dbReference type="GO" id="GO:0004721">
    <property type="term" value="F:phosphoprotein phosphatase activity"/>
    <property type="evidence" value="ECO:0007669"/>
    <property type="project" value="InterPro"/>
</dbReference>
<dbReference type="RefSeq" id="WP_117420203.1">
    <property type="nucleotide sequence ID" value="NZ_QOHO01000136.1"/>
</dbReference>
<dbReference type="PROSITE" id="PS50056">
    <property type="entry name" value="TYR_PHOSPHATASE_2"/>
    <property type="match status" value="1"/>
</dbReference>
<dbReference type="OrthoDB" id="9815473at2"/>
<protein>
    <submittedName>
        <fullName evidence="3">Protein-tyrosine-phosphatase</fullName>
    </submittedName>
</protein>
<dbReference type="PROSITE" id="PS00383">
    <property type="entry name" value="TYR_PHOSPHATASE_1"/>
    <property type="match status" value="1"/>
</dbReference>
<comment type="caution">
    <text evidence="3">The sequence shown here is derived from an EMBL/GenBank/DDBJ whole genome shotgun (WGS) entry which is preliminary data.</text>
</comment>
<name>A0A3E2N3R6_9FIRM</name>
<feature type="domain" description="Tyrosine specific protein phosphatases" evidence="2">
    <location>
        <begin position="141"/>
        <end position="184"/>
    </location>
</feature>
<dbReference type="InterPro" id="IPR000387">
    <property type="entry name" value="Tyr_Pase_dom"/>
</dbReference>
<organism evidence="3 4">
    <name type="scientific">Lacrimispora amygdalina</name>
    <dbReference type="NCBI Taxonomy" id="253257"/>
    <lineage>
        <taxon>Bacteria</taxon>
        <taxon>Bacillati</taxon>
        <taxon>Bacillota</taxon>
        <taxon>Clostridia</taxon>
        <taxon>Lachnospirales</taxon>
        <taxon>Lachnospiraceae</taxon>
        <taxon>Lacrimispora</taxon>
    </lineage>
</organism>
<accession>A0A3E2N3R6</accession>
<dbReference type="InterPro" id="IPR029021">
    <property type="entry name" value="Prot-tyrosine_phosphatase-like"/>
</dbReference>
<dbReference type="EMBL" id="QOHO01000136">
    <property type="protein sequence ID" value="RFZ75614.1"/>
    <property type="molecule type" value="Genomic_DNA"/>
</dbReference>
<evidence type="ECO:0000256" key="1">
    <source>
        <dbReference type="ARBA" id="ARBA00009580"/>
    </source>
</evidence>